<accession>A0A2I0AVS6</accession>
<evidence type="ECO:0000313" key="6">
    <source>
        <dbReference type="Proteomes" id="UP000236161"/>
    </source>
</evidence>
<keyword evidence="2" id="KW-0808">Transferase</keyword>
<dbReference type="Pfam" id="PF04564">
    <property type="entry name" value="U-box"/>
    <property type="match status" value="1"/>
</dbReference>
<gene>
    <name evidence="5" type="ORF">AXF42_Ash020255</name>
</gene>
<dbReference type="InterPro" id="IPR003613">
    <property type="entry name" value="Ubox_domain"/>
</dbReference>
<dbReference type="GO" id="GO:0004842">
    <property type="term" value="F:ubiquitin-protein transferase activity"/>
    <property type="evidence" value="ECO:0007669"/>
    <property type="project" value="InterPro"/>
</dbReference>
<evidence type="ECO:0000256" key="1">
    <source>
        <dbReference type="ARBA" id="ARBA00004906"/>
    </source>
</evidence>
<evidence type="ECO:0000256" key="2">
    <source>
        <dbReference type="ARBA" id="ARBA00022679"/>
    </source>
</evidence>
<dbReference type="Gene3D" id="3.30.40.10">
    <property type="entry name" value="Zinc/RING finger domain, C3HC4 (zinc finger)"/>
    <property type="match status" value="1"/>
</dbReference>
<feature type="region of interest" description="Disordered" evidence="3">
    <location>
        <begin position="1"/>
        <end position="23"/>
    </location>
</feature>
<dbReference type="AlphaFoldDB" id="A0A2I0AVS6"/>
<dbReference type="Proteomes" id="UP000236161">
    <property type="component" value="Unassembled WGS sequence"/>
</dbReference>
<dbReference type="SUPFAM" id="SSF57850">
    <property type="entry name" value="RING/U-box"/>
    <property type="match status" value="1"/>
</dbReference>
<organism evidence="5 6">
    <name type="scientific">Apostasia shenzhenica</name>
    <dbReference type="NCBI Taxonomy" id="1088818"/>
    <lineage>
        <taxon>Eukaryota</taxon>
        <taxon>Viridiplantae</taxon>
        <taxon>Streptophyta</taxon>
        <taxon>Embryophyta</taxon>
        <taxon>Tracheophyta</taxon>
        <taxon>Spermatophyta</taxon>
        <taxon>Magnoliopsida</taxon>
        <taxon>Liliopsida</taxon>
        <taxon>Asparagales</taxon>
        <taxon>Orchidaceae</taxon>
        <taxon>Apostasioideae</taxon>
        <taxon>Apostasia</taxon>
    </lineage>
</organism>
<dbReference type="GO" id="GO:0016567">
    <property type="term" value="P:protein ubiquitination"/>
    <property type="evidence" value="ECO:0007669"/>
    <property type="project" value="UniProtKB-UniPathway"/>
</dbReference>
<sequence length="187" mass="20374">MAKSGAAEGSVFDGRRMAEEERKKELRRLVEAIMEDDLGREEVYVDAERVIAALRELRVCAGRGLPGGKSSPATSGQERKQEKPAEDSTVEIDSGMAAPAKVPVPKHFLCPLSSAIMRDPVVVSSGEIEGTWDCVERVGHRILIFTTWVPRSPELLLLCADAHRQQPRSRLNLLVERGAHGPDAGPG</sequence>
<keyword evidence="6" id="KW-1185">Reference proteome</keyword>
<comment type="pathway">
    <text evidence="1">Protein modification; protein ubiquitination.</text>
</comment>
<evidence type="ECO:0000256" key="3">
    <source>
        <dbReference type="SAM" id="MobiDB-lite"/>
    </source>
</evidence>
<proteinExistence type="predicted"/>
<name>A0A2I0AVS6_9ASPA</name>
<evidence type="ECO:0000259" key="4">
    <source>
        <dbReference type="Pfam" id="PF04564"/>
    </source>
</evidence>
<protein>
    <recommendedName>
        <fullName evidence="4">U-box domain-containing protein</fullName>
    </recommendedName>
</protein>
<dbReference type="InterPro" id="IPR013083">
    <property type="entry name" value="Znf_RING/FYVE/PHD"/>
</dbReference>
<reference evidence="5 6" key="1">
    <citation type="journal article" date="2017" name="Nature">
        <title>The Apostasia genome and the evolution of orchids.</title>
        <authorList>
            <person name="Zhang G.Q."/>
            <person name="Liu K.W."/>
            <person name="Li Z."/>
            <person name="Lohaus R."/>
            <person name="Hsiao Y.Y."/>
            <person name="Niu S.C."/>
            <person name="Wang J.Y."/>
            <person name="Lin Y.C."/>
            <person name="Xu Q."/>
            <person name="Chen L.J."/>
            <person name="Yoshida K."/>
            <person name="Fujiwara S."/>
            <person name="Wang Z.W."/>
            <person name="Zhang Y.Q."/>
            <person name="Mitsuda N."/>
            <person name="Wang M."/>
            <person name="Liu G.H."/>
            <person name="Pecoraro L."/>
            <person name="Huang H.X."/>
            <person name="Xiao X.J."/>
            <person name="Lin M."/>
            <person name="Wu X.Y."/>
            <person name="Wu W.L."/>
            <person name="Chen Y.Y."/>
            <person name="Chang S.B."/>
            <person name="Sakamoto S."/>
            <person name="Ohme-Takagi M."/>
            <person name="Yagi M."/>
            <person name="Zeng S.J."/>
            <person name="Shen C.Y."/>
            <person name="Yeh C.M."/>
            <person name="Luo Y.B."/>
            <person name="Tsai W.C."/>
            <person name="Van de Peer Y."/>
            <person name="Liu Z.J."/>
        </authorList>
    </citation>
    <scope>NUCLEOTIDE SEQUENCE [LARGE SCALE GENOMIC DNA]</scope>
    <source>
        <strain evidence="6">cv. Shenzhen</strain>
        <tissue evidence="5">Stem</tissue>
    </source>
</reference>
<dbReference type="UniPathway" id="UPA00143"/>
<evidence type="ECO:0000313" key="5">
    <source>
        <dbReference type="EMBL" id="PKA59654.1"/>
    </source>
</evidence>
<feature type="compositionally biased region" description="Basic and acidic residues" evidence="3">
    <location>
        <begin position="13"/>
        <end position="23"/>
    </location>
</feature>
<feature type="region of interest" description="Disordered" evidence="3">
    <location>
        <begin position="65"/>
        <end position="90"/>
    </location>
</feature>
<dbReference type="OrthoDB" id="1740906at2759"/>
<dbReference type="EMBL" id="KZ451946">
    <property type="protein sequence ID" value="PKA59654.1"/>
    <property type="molecule type" value="Genomic_DNA"/>
</dbReference>
<feature type="domain" description="U-box" evidence="4">
    <location>
        <begin position="104"/>
        <end position="127"/>
    </location>
</feature>
<feature type="compositionally biased region" description="Basic and acidic residues" evidence="3">
    <location>
        <begin position="77"/>
        <end position="86"/>
    </location>
</feature>